<comment type="caution">
    <text evidence="2">The sequence shown here is derived from an EMBL/GenBank/DDBJ whole genome shotgun (WGS) entry which is preliminary data.</text>
</comment>
<accession>M5Q1I7</accession>
<keyword evidence="1" id="KW-0472">Membrane</keyword>
<evidence type="ECO:0000256" key="1">
    <source>
        <dbReference type="SAM" id="Phobius"/>
    </source>
</evidence>
<dbReference type="AlphaFoldDB" id="M5Q1I7"/>
<dbReference type="Proteomes" id="UP000011922">
    <property type="component" value="Unassembled WGS sequence"/>
</dbReference>
<evidence type="ECO:0000313" key="2">
    <source>
        <dbReference type="EMBL" id="EMG36588.1"/>
    </source>
</evidence>
<protein>
    <submittedName>
        <fullName evidence="2">Uncharacterized protein</fullName>
    </submittedName>
</protein>
<keyword evidence="1" id="KW-0812">Transmembrane</keyword>
<feature type="transmembrane region" description="Helical" evidence="1">
    <location>
        <begin position="36"/>
        <end position="53"/>
    </location>
</feature>
<name>M5Q1I7_DESAF</name>
<proteinExistence type="predicted"/>
<dbReference type="EMBL" id="AOSV01000029">
    <property type="protein sequence ID" value="EMG36588.1"/>
    <property type="molecule type" value="Genomic_DNA"/>
</dbReference>
<keyword evidence="1" id="KW-1133">Transmembrane helix</keyword>
<reference evidence="2 3" key="1">
    <citation type="journal article" date="2013" name="Genome Announc.">
        <title>Draft Genome Sequence for Desulfovibrio africanus Strain PCS.</title>
        <authorList>
            <person name="Brown S.D."/>
            <person name="Utturkar S.M."/>
            <person name="Arkin A.P."/>
            <person name="Deutschbauer A.M."/>
            <person name="Elias D.A."/>
            <person name="Hazen T.C."/>
            <person name="Chakraborty R."/>
        </authorList>
    </citation>
    <scope>NUCLEOTIDE SEQUENCE [LARGE SCALE GENOMIC DNA]</scope>
    <source>
        <strain evidence="2 3">PCS</strain>
    </source>
</reference>
<sequence>MLYIGSAIEQQKLRTTPLRDANPEPNRRVRGIPWQGWAWAIVLAAVAVIMSGSW</sequence>
<gene>
    <name evidence="2" type="ORF">PCS_02600</name>
</gene>
<organism evidence="2 3">
    <name type="scientific">Desulfocurvibacter africanus PCS</name>
    <dbReference type="NCBI Taxonomy" id="1262666"/>
    <lineage>
        <taxon>Bacteria</taxon>
        <taxon>Pseudomonadati</taxon>
        <taxon>Thermodesulfobacteriota</taxon>
        <taxon>Desulfovibrionia</taxon>
        <taxon>Desulfovibrionales</taxon>
        <taxon>Desulfovibrionaceae</taxon>
        <taxon>Desulfocurvibacter</taxon>
    </lineage>
</organism>
<dbReference type="RefSeq" id="WP_005987854.1">
    <property type="nucleotide sequence ID" value="NZ_AOSV01000029.1"/>
</dbReference>
<evidence type="ECO:0000313" key="3">
    <source>
        <dbReference type="Proteomes" id="UP000011922"/>
    </source>
</evidence>